<dbReference type="Gene3D" id="2.60.120.200">
    <property type="match status" value="1"/>
</dbReference>
<dbReference type="InterPro" id="IPR013320">
    <property type="entry name" value="ConA-like_dom_sf"/>
</dbReference>
<dbReference type="GO" id="GO:0030246">
    <property type="term" value="F:carbohydrate binding"/>
    <property type="evidence" value="ECO:0007669"/>
    <property type="project" value="UniProtKB-KW"/>
</dbReference>
<name>A0A1H7IR69_9PROT</name>
<dbReference type="AlphaFoldDB" id="A0A1H7IR69"/>
<dbReference type="Pfam" id="PF13385">
    <property type="entry name" value="Laminin_G_3"/>
    <property type="match status" value="1"/>
</dbReference>
<keyword evidence="2" id="KW-1185">Reference proteome</keyword>
<sequence>MSALLLPNRFKQQPQYAAALNDANLLTRHIEQAYFAAGWQLNDAGNSKRSFSNTGASISVGRDGPAFKTSGSTSSYFTAPSAALIRFSLEAHYIPNAAASQYICGIQEAPNAVSHDRELRIDSAGRFLFYIYAGAPKQAISISSAAVNIPVHLLGVSDGTNIYLYVNGVLEATTAAGDAYGGYASPEFVIGAGQTDAGVSIPGSGLLNYAVYFNKALNASEARSRYDNKFSLLRAPARRIFSASSSNLIAAACIQTNTVGVAAIVQDHILAGTASSQGNTGGTTAVSGNHGLAGAASAQGNASGIGAVAYAFTLAGGAASQSNTAGTGAAVQVHVLLIATAVQANDSRTAGIAQAYILLPSSSAQINTASTGTITLGNGGLAPAPSAQGNITAAGAIIQAHVLAVMASGQGNSTSTGVISDGIVVESLLATGTVVTPRTKKPGVPAGTPEWLKTMIEILTGRRANKIAVPGFQLLTFSAIPTKAECEALYAYTNTVRHALEQLISRMDG</sequence>
<evidence type="ECO:0000313" key="1">
    <source>
        <dbReference type="EMBL" id="SEK64774.1"/>
    </source>
</evidence>
<evidence type="ECO:0000313" key="2">
    <source>
        <dbReference type="Proteomes" id="UP000198620"/>
    </source>
</evidence>
<reference evidence="1 2" key="1">
    <citation type="submission" date="2016-10" db="EMBL/GenBank/DDBJ databases">
        <authorList>
            <person name="de Groot N.N."/>
        </authorList>
    </citation>
    <scope>NUCLEOTIDE SEQUENCE [LARGE SCALE GENOMIC DNA]</scope>
    <source>
        <strain evidence="1 2">Nv1</strain>
    </source>
</reference>
<dbReference type="EMBL" id="FOBH01000002">
    <property type="protein sequence ID" value="SEK64774.1"/>
    <property type="molecule type" value="Genomic_DNA"/>
</dbReference>
<accession>A0A1H7IR69</accession>
<keyword evidence="1" id="KW-0430">Lectin</keyword>
<protein>
    <submittedName>
        <fullName evidence="1">Concanavalin A-like lectin/glucanases superfamily protein</fullName>
    </submittedName>
</protein>
<dbReference type="RefSeq" id="WP_090827333.1">
    <property type="nucleotide sequence ID" value="NZ_FOBH01000002.1"/>
</dbReference>
<dbReference type="STRING" id="1233.SAMN05216387_102267"/>
<gene>
    <name evidence="1" type="ORF">SAMN05216387_102267</name>
</gene>
<dbReference type="SUPFAM" id="SSF49899">
    <property type="entry name" value="Concanavalin A-like lectins/glucanases"/>
    <property type="match status" value="1"/>
</dbReference>
<organism evidence="1 2">
    <name type="scientific">Nitrosovibrio tenuis</name>
    <dbReference type="NCBI Taxonomy" id="1233"/>
    <lineage>
        <taxon>Bacteria</taxon>
        <taxon>Pseudomonadati</taxon>
        <taxon>Pseudomonadota</taxon>
        <taxon>Betaproteobacteria</taxon>
        <taxon>Nitrosomonadales</taxon>
        <taxon>Nitrosomonadaceae</taxon>
        <taxon>Nitrosovibrio</taxon>
    </lineage>
</organism>
<dbReference type="Proteomes" id="UP000198620">
    <property type="component" value="Unassembled WGS sequence"/>
</dbReference>
<dbReference type="OrthoDB" id="8565357at2"/>
<proteinExistence type="predicted"/>